<feature type="transmembrane region" description="Helical" evidence="1">
    <location>
        <begin position="20"/>
        <end position="36"/>
    </location>
</feature>
<protein>
    <submittedName>
        <fullName evidence="2">B12D domain containing protein</fullName>
    </submittedName>
</protein>
<accession>A0A077Z9Y8</accession>
<keyword evidence="1" id="KW-0472">Membrane</keyword>
<dbReference type="AlphaFoldDB" id="A0A077Z9Y8"/>
<feature type="transmembrane region" description="Helical" evidence="1">
    <location>
        <begin position="48"/>
        <end position="71"/>
    </location>
</feature>
<keyword evidence="3" id="KW-1185">Reference proteome</keyword>
<evidence type="ECO:0000313" key="2">
    <source>
        <dbReference type="EMBL" id="CDW57192.1"/>
    </source>
</evidence>
<organism evidence="2 3">
    <name type="scientific">Trichuris trichiura</name>
    <name type="common">Whipworm</name>
    <name type="synonym">Trichocephalus trichiurus</name>
    <dbReference type="NCBI Taxonomy" id="36087"/>
    <lineage>
        <taxon>Eukaryota</taxon>
        <taxon>Metazoa</taxon>
        <taxon>Ecdysozoa</taxon>
        <taxon>Nematoda</taxon>
        <taxon>Enoplea</taxon>
        <taxon>Dorylaimia</taxon>
        <taxon>Trichinellida</taxon>
        <taxon>Trichuridae</taxon>
        <taxon>Trichuris</taxon>
    </lineage>
</organism>
<dbReference type="EMBL" id="HG806133">
    <property type="protein sequence ID" value="CDW57192.1"/>
    <property type="molecule type" value="Genomic_DNA"/>
</dbReference>
<proteinExistence type="predicted"/>
<dbReference type="STRING" id="36087.A0A077Z9Y8"/>
<dbReference type="OrthoDB" id="5826678at2759"/>
<sequence>MKSMFRRLISRPAMTNVGHWFLRFHFAKTLLCMRTLRFMRVSIRHWDLWPMVGLMAGFVAGTIFISVYNLTKYDVWLDRTKSVPPWDWSRFRDKYRTQTTRLVGRKELYKCYEETAGPIEQLEDELLELSQKYLKEHKP</sequence>
<gene>
    <name evidence="2" type="ORF">TTRE_0000548201</name>
</gene>
<dbReference type="Proteomes" id="UP000030665">
    <property type="component" value="Unassembled WGS sequence"/>
</dbReference>
<evidence type="ECO:0000313" key="3">
    <source>
        <dbReference type="Proteomes" id="UP000030665"/>
    </source>
</evidence>
<keyword evidence="1" id="KW-1133">Transmembrane helix</keyword>
<reference evidence="2" key="2">
    <citation type="submission" date="2014-03" db="EMBL/GenBank/DDBJ databases">
        <title>The whipworm genome and dual-species transcriptomics of an intimate host-pathogen interaction.</title>
        <authorList>
            <person name="Foth B.J."/>
            <person name="Tsai I.J."/>
            <person name="Reid A.J."/>
            <person name="Bancroft A.J."/>
            <person name="Nichol S."/>
            <person name="Tracey A."/>
            <person name="Holroyd N."/>
            <person name="Cotton J.A."/>
            <person name="Stanley E.J."/>
            <person name="Zarowiecki M."/>
            <person name="Liu J.Z."/>
            <person name="Huckvale T."/>
            <person name="Cooper P.J."/>
            <person name="Grencis R.K."/>
            <person name="Berriman M."/>
        </authorList>
    </citation>
    <scope>NUCLEOTIDE SEQUENCE [LARGE SCALE GENOMIC DNA]</scope>
</reference>
<evidence type="ECO:0000256" key="1">
    <source>
        <dbReference type="SAM" id="Phobius"/>
    </source>
</evidence>
<name>A0A077Z9Y8_TRITR</name>
<keyword evidence="1" id="KW-0812">Transmembrane</keyword>
<reference evidence="2" key="1">
    <citation type="submission" date="2014-01" db="EMBL/GenBank/DDBJ databases">
        <authorList>
            <person name="Aslett M."/>
        </authorList>
    </citation>
    <scope>NUCLEOTIDE SEQUENCE</scope>
</reference>